<evidence type="ECO:0000313" key="1">
    <source>
        <dbReference type="EMBL" id="KRZ04840.1"/>
    </source>
</evidence>
<proteinExistence type="predicted"/>
<accession>A0A0V1H2H8</accession>
<name>A0A0V1H2H8_9BILA</name>
<sequence>MVRPDGTIPLSEFAMKVLIITGELSGKCCFLPPGFIPFIASVYESPRQLAVEFSFPSFGDTLFEEFQQVIRHLE</sequence>
<comment type="caution">
    <text evidence="1">The sequence shown here is derived from an EMBL/GenBank/DDBJ whole genome shotgun (WGS) entry which is preliminary data.</text>
</comment>
<dbReference type="Proteomes" id="UP000055024">
    <property type="component" value="Unassembled WGS sequence"/>
</dbReference>
<organism evidence="1 2">
    <name type="scientific">Trichinella zimbabwensis</name>
    <dbReference type="NCBI Taxonomy" id="268475"/>
    <lineage>
        <taxon>Eukaryota</taxon>
        <taxon>Metazoa</taxon>
        <taxon>Ecdysozoa</taxon>
        <taxon>Nematoda</taxon>
        <taxon>Enoplea</taxon>
        <taxon>Dorylaimia</taxon>
        <taxon>Trichinellida</taxon>
        <taxon>Trichinellidae</taxon>
        <taxon>Trichinella</taxon>
    </lineage>
</organism>
<reference evidence="1 2" key="1">
    <citation type="submission" date="2015-01" db="EMBL/GenBank/DDBJ databases">
        <title>Evolution of Trichinella species and genotypes.</title>
        <authorList>
            <person name="Korhonen P.K."/>
            <person name="Edoardo P."/>
            <person name="Giuseppe L.R."/>
            <person name="Gasser R.B."/>
        </authorList>
    </citation>
    <scope>NUCLEOTIDE SEQUENCE [LARGE SCALE GENOMIC DNA]</scope>
    <source>
        <strain evidence="1">ISS1029</strain>
    </source>
</reference>
<protein>
    <submittedName>
        <fullName evidence="1">Uncharacterized protein</fullName>
    </submittedName>
</protein>
<evidence type="ECO:0000313" key="2">
    <source>
        <dbReference type="Proteomes" id="UP000055024"/>
    </source>
</evidence>
<keyword evidence="2" id="KW-1185">Reference proteome</keyword>
<dbReference type="EMBL" id="JYDP01000153">
    <property type="protein sequence ID" value="KRZ04840.1"/>
    <property type="molecule type" value="Genomic_DNA"/>
</dbReference>
<gene>
    <name evidence="1" type="ORF">T11_9111</name>
</gene>
<dbReference type="AlphaFoldDB" id="A0A0V1H2H8"/>